<dbReference type="Gene3D" id="2.10.25.10">
    <property type="entry name" value="Laminin"/>
    <property type="match status" value="1"/>
</dbReference>
<evidence type="ECO:0000256" key="11">
    <source>
        <dbReference type="SAM" id="Phobius"/>
    </source>
</evidence>
<dbReference type="GO" id="GO:0007173">
    <property type="term" value="P:epidermal growth factor receptor signaling pathway"/>
    <property type="evidence" value="ECO:0007669"/>
    <property type="project" value="TreeGrafter"/>
</dbReference>
<comment type="subcellular location">
    <subcellularLocation>
        <location evidence="1">Membrane</location>
        <topology evidence="1">Single-pass membrane protein</topology>
    </subcellularLocation>
</comment>
<evidence type="ECO:0000256" key="5">
    <source>
        <dbReference type="ARBA" id="ARBA00022989"/>
    </source>
</evidence>
<proteinExistence type="predicted"/>
<feature type="signal peptide" evidence="12">
    <location>
        <begin position="1"/>
        <end position="18"/>
    </location>
</feature>
<protein>
    <submittedName>
        <fullName evidence="14">Amphiregulin</fullName>
    </submittedName>
</protein>
<name>A0A8C5N353_9ANUR</name>
<evidence type="ECO:0000256" key="3">
    <source>
        <dbReference type="ARBA" id="ARBA00022692"/>
    </source>
</evidence>
<reference evidence="14" key="2">
    <citation type="submission" date="2025-09" db="UniProtKB">
        <authorList>
            <consortium name="Ensembl"/>
        </authorList>
    </citation>
    <scope>IDENTIFICATION</scope>
</reference>
<sequence length="241" mass="27402">MPSHLSLLLCITVLCTLACNYRVYSLENNTTTTTPTNATLPEDHHVTDRMRTTQESSLYEEDEETDDDFSITGYIIDDSIRVQPVVKPEDTKKKGEKKKGEKKKKGQNEEKKKKGQNEEKKKKGQNEKKKKDPCQTTHKDFCIHGECKYLANVEEVSCKCQKDYFGERCSEQYLKTKSTGDFADVSTTALAVTAVLLSTISIIAVIIIIIIHTRRKYSSYECEAEEKKRLGQENGSEEIDV</sequence>
<organism evidence="14 15">
    <name type="scientific">Leptobrachium leishanense</name>
    <name type="common">Leishan spiny toad</name>
    <dbReference type="NCBI Taxonomy" id="445787"/>
    <lineage>
        <taxon>Eukaryota</taxon>
        <taxon>Metazoa</taxon>
        <taxon>Chordata</taxon>
        <taxon>Craniata</taxon>
        <taxon>Vertebrata</taxon>
        <taxon>Euteleostomi</taxon>
        <taxon>Amphibia</taxon>
        <taxon>Batrachia</taxon>
        <taxon>Anura</taxon>
        <taxon>Pelobatoidea</taxon>
        <taxon>Megophryidae</taxon>
        <taxon>Leptobrachium</taxon>
    </lineage>
</organism>
<feature type="compositionally biased region" description="Basic and acidic residues" evidence="10">
    <location>
        <begin position="106"/>
        <end position="136"/>
    </location>
</feature>
<evidence type="ECO:0000256" key="8">
    <source>
        <dbReference type="ARBA" id="ARBA00023157"/>
    </source>
</evidence>
<feature type="compositionally biased region" description="Low complexity" evidence="10">
    <location>
        <begin position="29"/>
        <end position="39"/>
    </location>
</feature>
<evidence type="ECO:0000256" key="4">
    <source>
        <dbReference type="ARBA" id="ARBA00022729"/>
    </source>
</evidence>
<comment type="caution">
    <text evidence="9">Lacks conserved residue(s) required for the propagation of feature annotation.</text>
</comment>
<keyword evidence="3 11" id="KW-0812">Transmembrane</keyword>
<dbReference type="PROSITE" id="PS50026">
    <property type="entry name" value="EGF_3"/>
    <property type="match status" value="1"/>
</dbReference>
<gene>
    <name evidence="14" type="primary">AREG</name>
</gene>
<dbReference type="PANTHER" id="PTHR10740:SF12">
    <property type="entry name" value="AMPHIREGULIN"/>
    <property type="match status" value="1"/>
</dbReference>
<keyword evidence="6" id="KW-0339">Growth factor</keyword>
<evidence type="ECO:0000256" key="1">
    <source>
        <dbReference type="ARBA" id="ARBA00004167"/>
    </source>
</evidence>
<feature type="transmembrane region" description="Helical" evidence="11">
    <location>
        <begin position="189"/>
        <end position="211"/>
    </location>
</feature>
<dbReference type="Proteomes" id="UP000694569">
    <property type="component" value="Unplaced"/>
</dbReference>
<accession>A0A8C5N353</accession>
<evidence type="ECO:0000256" key="12">
    <source>
        <dbReference type="SAM" id="SignalP"/>
    </source>
</evidence>
<dbReference type="GO" id="GO:0005154">
    <property type="term" value="F:epidermal growth factor receptor binding"/>
    <property type="evidence" value="ECO:0007669"/>
    <property type="project" value="TreeGrafter"/>
</dbReference>
<evidence type="ECO:0000256" key="7">
    <source>
        <dbReference type="ARBA" id="ARBA00023136"/>
    </source>
</evidence>
<dbReference type="Ensembl" id="ENSLLET00000021769.1">
    <property type="protein sequence ID" value="ENSLLEP00000020955.1"/>
    <property type="gene ID" value="ENSLLEG00000013272.1"/>
</dbReference>
<keyword evidence="4 12" id="KW-0732">Signal</keyword>
<keyword evidence="2 9" id="KW-0245">EGF-like domain</keyword>
<evidence type="ECO:0000256" key="9">
    <source>
        <dbReference type="PROSITE-ProRule" id="PRU00076"/>
    </source>
</evidence>
<dbReference type="AlphaFoldDB" id="A0A8C5N353"/>
<keyword evidence="15" id="KW-1185">Reference proteome</keyword>
<dbReference type="GO" id="GO:0005615">
    <property type="term" value="C:extracellular space"/>
    <property type="evidence" value="ECO:0007669"/>
    <property type="project" value="TreeGrafter"/>
</dbReference>
<dbReference type="GO" id="GO:0008284">
    <property type="term" value="P:positive regulation of cell population proliferation"/>
    <property type="evidence" value="ECO:0007669"/>
    <property type="project" value="TreeGrafter"/>
</dbReference>
<feature type="region of interest" description="Disordered" evidence="10">
    <location>
        <begin position="29"/>
        <end position="66"/>
    </location>
</feature>
<feature type="chain" id="PRO_5034210108" evidence="12">
    <location>
        <begin position="19"/>
        <end position="241"/>
    </location>
</feature>
<dbReference type="GO" id="GO:0008083">
    <property type="term" value="F:growth factor activity"/>
    <property type="evidence" value="ECO:0007669"/>
    <property type="project" value="UniProtKB-KW"/>
</dbReference>
<feature type="compositionally biased region" description="Basic residues" evidence="10">
    <location>
        <begin position="94"/>
        <end position="105"/>
    </location>
</feature>
<keyword evidence="7 11" id="KW-0472">Membrane</keyword>
<feature type="domain" description="EGF-like" evidence="13">
    <location>
        <begin position="130"/>
        <end position="170"/>
    </location>
</feature>
<reference evidence="14" key="1">
    <citation type="submission" date="2025-08" db="UniProtKB">
        <authorList>
            <consortium name="Ensembl"/>
        </authorList>
    </citation>
    <scope>IDENTIFICATION</scope>
</reference>
<evidence type="ECO:0000256" key="6">
    <source>
        <dbReference type="ARBA" id="ARBA00023030"/>
    </source>
</evidence>
<dbReference type="InterPro" id="IPR000742">
    <property type="entry name" value="EGF"/>
</dbReference>
<evidence type="ECO:0000256" key="10">
    <source>
        <dbReference type="SAM" id="MobiDB-lite"/>
    </source>
</evidence>
<evidence type="ECO:0000256" key="2">
    <source>
        <dbReference type="ARBA" id="ARBA00022536"/>
    </source>
</evidence>
<dbReference type="GO" id="GO:0016020">
    <property type="term" value="C:membrane"/>
    <property type="evidence" value="ECO:0007669"/>
    <property type="project" value="UniProtKB-SubCell"/>
</dbReference>
<dbReference type="FunFam" id="2.10.25.10:FF:000158">
    <property type="entry name" value="proheparin-binding EGF-like growth factor"/>
    <property type="match status" value="1"/>
</dbReference>
<dbReference type="PANTHER" id="PTHR10740">
    <property type="entry name" value="TRANSFORMING GROWTH FACTOR ALPHA"/>
    <property type="match status" value="1"/>
</dbReference>
<dbReference type="OrthoDB" id="9909110at2759"/>
<feature type="region of interest" description="Disordered" evidence="10">
    <location>
        <begin position="85"/>
        <end position="136"/>
    </location>
</feature>
<feature type="disulfide bond" evidence="9">
    <location>
        <begin position="160"/>
        <end position="169"/>
    </location>
</feature>
<evidence type="ECO:0000313" key="14">
    <source>
        <dbReference type="Ensembl" id="ENSLLEP00000020955.1"/>
    </source>
</evidence>
<keyword evidence="8 9" id="KW-1015">Disulfide bond</keyword>
<evidence type="ECO:0000313" key="15">
    <source>
        <dbReference type="Proteomes" id="UP000694569"/>
    </source>
</evidence>
<evidence type="ECO:0000259" key="13">
    <source>
        <dbReference type="PROSITE" id="PS50026"/>
    </source>
</evidence>
<keyword evidence="5 11" id="KW-1133">Transmembrane helix</keyword>
<dbReference type="GeneTree" id="ENSGT00940000160696"/>
<dbReference type="PROSITE" id="PS00022">
    <property type="entry name" value="EGF_1"/>
    <property type="match status" value="1"/>
</dbReference>
<dbReference type="SUPFAM" id="SSF57196">
    <property type="entry name" value="EGF/Laminin"/>
    <property type="match status" value="1"/>
</dbReference>
<feature type="compositionally biased region" description="Basic and acidic residues" evidence="10">
    <location>
        <begin position="41"/>
        <end position="52"/>
    </location>
</feature>